<organism evidence="1 2">
    <name type="scientific">Azomonas agilis</name>
    <dbReference type="NCBI Taxonomy" id="116849"/>
    <lineage>
        <taxon>Bacteria</taxon>
        <taxon>Pseudomonadati</taxon>
        <taxon>Pseudomonadota</taxon>
        <taxon>Gammaproteobacteria</taxon>
        <taxon>Pseudomonadales</taxon>
        <taxon>Pseudomonadaceae</taxon>
        <taxon>Azomonas</taxon>
    </lineage>
</organism>
<dbReference type="EMBL" id="VLKG01000001">
    <property type="protein sequence ID" value="TWH77291.1"/>
    <property type="molecule type" value="Genomic_DNA"/>
</dbReference>
<accession>A0A562J1W4</accession>
<protein>
    <submittedName>
        <fullName evidence="1">Uncharacterized protein</fullName>
    </submittedName>
</protein>
<sequence>MPTPFKRQGQPLVMPAIARYSVPALVKATGVDLGRSRLSRRISAPTTFVGAFFMPAMLCYGGCARDTFGCAGCLESRSANPRTVVTNIRLAANGDGSTTLGATPMTYRHTLSLNPSKIRAIAHRRMALAALHADSSLSTRLSRYHHHMSQARALEAQQGVTHGA</sequence>
<evidence type="ECO:0000313" key="1">
    <source>
        <dbReference type="EMBL" id="TWH77291.1"/>
    </source>
</evidence>
<gene>
    <name evidence="1" type="ORF">LX59_00198</name>
</gene>
<reference evidence="1 2" key="1">
    <citation type="submission" date="2019-07" db="EMBL/GenBank/DDBJ databases">
        <title>Genomic Encyclopedia of Type Strains, Phase I: the one thousand microbial genomes (KMG-I) project.</title>
        <authorList>
            <person name="Kyrpides N."/>
        </authorList>
    </citation>
    <scope>NUCLEOTIDE SEQUENCE [LARGE SCALE GENOMIC DNA]</scope>
    <source>
        <strain evidence="1 2">DSM 375</strain>
    </source>
</reference>
<evidence type="ECO:0000313" key="2">
    <source>
        <dbReference type="Proteomes" id="UP000319627"/>
    </source>
</evidence>
<name>A0A562J1W4_9GAMM</name>
<comment type="caution">
    <text evidence="1">The sequence shown here is derived from an EMBL/GenBank/DDBJ whole genome shotgun (WGS) entry which is preliminary data.</text>
</comment>
<dbReference type="Proteomes" id="UP000319627">
    <property type="component" value="Unassembled WGS sequence"/>
</dbReference>
<keyword evidence="2" id="KW-1185">Reference proteome</keyword>
<dbReference type="AlphaFoldDB" id="A0A562J1W4"/>
<proteinExistence type="predicted"/>